<name>A0A415DVW5_9FIRM</name>
<dbReference type="RefSeq" id="WP_118336406.1">
    <property type="nucleotide sequence ID" value="NZ_AP025567.1"/>
</dbReference>
<dbReference type="STRING" id="1776384.GCA_900086585_01445"/>
<evidence type="ECO:0000256" key="5">
    <source>
        <dbReference type="ARBA" id="ARBA00023163"/>
    </source>
</evidence>
<keyword evidence="5" id="KW-0804">Transcription</keyword>
<comment type="caution">
    <text evidence="8">The sequence shown here is derived from an EMBL/GenBank/DDBJ whole genome shotgun (WGS) entry which is preliminary data.</text>
</comment>
<evidence type="ECO:0000256" key="4">
    <source>
        <dbReference type="ARBA" id="ARBA00023125"/>
    </source>
</evidence>
<evidence type="ECO:0000313" key="9">
    <source>
        <dbReference type="Proteomes" id="UP000284841"/>
    </source>
</evidence>
<dbReference type="NCBIfam" id="TIGR02937">
    <property type="entry name" value="sigma70-ECF"/>
    <property type="match status" value="1"/>
</dbReference>
<dbReference type="InterPro" id="IPR014284">
    <property type="entry name" value="RNA_pol_sigma-70_dom"/>
</dbReference>
<organism evidence="8 9">
    <name type="scientific">Emergencia timonensis</name>
    <dbReference type="NCBI Taxonomy" id="1776384"/>
    <lineage>
        <taxon>Bacteria</taxon>
        <taxon>Bacillati</taxon>
        <taxon>Bacillota</taxon>
        <taxon>Clostridia</taxon>
        <taxon>Peptostreptococcales</taxon>
        <taxon>Anaerovoracaceae</taxon>
        <taxon>Emergencia</taxon>
    </lineage>
</organism>
<dbReference type="Pfam" id="PF04542">
    <property type="entry name" value="Sigma70_r2"/>
    <property type="match status" value="1"/>
</dbReference>
<dbReference type="Proteomes" id="UP000284841">
    <property type="component" value="Unassembled WGS sequence"/>
</dbReference>
<keyword evidence="4" id="KW-0238">DNA-binding</keyword>
<evidence type="ECO:0000259" key="7">
    <source>
        <dbReference type="Pfam" id="PF04545"/>
    </source>
</evidence>
<dbReference type="InterPro" id="IPR007627">
    <property type="entry name" value="RNA_pol_sigma70_r2"/>
</dbReference>
<dbReference type="Gene3D" id="1.10.1740.10">
    <property type="match status" value="1"/>
</dbReference>
<evidence type="ECO:0000256" key="3">
    <source>
        <dbReference type="ARBA" id="ARBA00023082"/>
    </source>
</evidence>
<dbReference type="PANTHER" id="PTHR43133:SF51">
    <property type="entry name" value="RNA POLYMERASE SIGMA FACTOR"/>
    <property type="match status" value="1"/>
</dbReference>
<dbReference type="EMBL" id="QRMS01000006">
    <property type="protein sequence ID" value="RHJ84565.1"/>
    <property type="molecule type" value="Genomic_DNA"/>
</dbReference>
<evidence type="ECO:0000259" key="6">
    <source>
        <dbReference type="Pfam" id="PF04542"/>
    </source>
</evidence>
<sequence>MTKEQFALHTEEIKYKLYRTALLYLGNEALALDAVDESIYKALCSLKKLRQPEYFDTWIIRILINECYKELKRQKRRGRFDEFPETAEEAFDRLPLKEAIAKLPKDLKEVIILRYFSGYTLVEAAEILQIPQGTAASRQRRALSLLRLELEEEVSK</sequence>
<dbReference type="InterPro" id="IPR013324">
    <property type="entry name" value="RNA_pol_sigma_r3/r4-like"/>
</dbReference>
<proteinExistence type="inferred from homology"/>
<dbReference type="SUPFAM" id="SSF88659">
    <property type="entry name" value="Sigma3 and sigma4 domains of RNA polymerase sigma factors"/>
    <property type="match status" value="1"/>
</dbReference>
<dbReference type="InterPro" id="IPR013325">
    <property type="entry name" value="RNA_pol_sigma_r2"/>
</dbReference>
<evidence type="ECO:0000313" key="8">
    <source>
        <dbReference type="EMBL" id="RHJ84565.1"/>
    </source>
</evidence>
<dbReference type="Gene3D" id="1.10.10.10">
    <property type="entry name" value="Winged helix-like DNA-binding domain superfamily/Winged helix DNA-binding domain"/>
    <property type="match status" value="1"/>
</dbReference>
<gene>
    <name evidence="8" type="ORF">DW099_16435</name>
</gene>
<dbReference type="GO" id="GO:0003677">
    <property type="term" value="F:DNA binding"/>
    <property type="evidence" value="ECO:0007669"/>
    <property type="project" value="UniProtKB-KW"/>
</dbReference>
<dbReference type="AlphaFoldDB" id="A0A415DVW5"/>
<evidence type="ECO:0000256" key="1">
    <source>
        <dbReference type="ARBA" id="ARBA00010641"/>
    </source>
</evidence>
<dbReference type="InterPro" id="IPR036388">
    <property type="entry name" value="WH-like_DNA-bd_sf"/>
</dbReference>
<protein>
    <submittedName>
        <fullName evidence="8">RNA polymerase subunit sigma-24</fullName>
    </submittedName>
</protein>
<evidence type="ECO:0000256" key="2">
    <source>
        <dbReference type="ARBA" id="ARBA00023015"/>
    </source>
</evidence>
<dbReference type="GO" id="GO:0016987">
    <property type="term" value="F:sigma factor activity"/>
    <property type="evidence" value="ECO:0007669"/>
    <property type="project" value="UniProtKB-KW"/>
</dbReference>
<keyword evidence="3" id="KW-0731">Sigma factor</keyword>
<dbReference type="GO" id="GO:0006352">
    <property type="term" value="P:DNA-templated transcription initiation"/>
    <property type="evidence" value="ECO:0007669"/>
    <property type="project" value="InterPro"/>
</dbReference>
<comment type="similarity">
    <text evidence="1">Belongs to the sigma-70 factor family. ECF subfamily.</text>
</comment>
<dbReference type="CDD" id="cd06171">
    <property type="entry name" value="Sigma70_r4"/>
    <property type="match status" value="1"/>
</dbReference>
<keyword evidence="2" id="KW-0805">Transcription regulation</keyword>
<dbReference type="SUPFAM" id="SSF88946">
    <property type="entry name" value="Sigma2 domain of RNA polymerase sigma factors"/>
    <property type="match status" value="1"/>
</dbReference>
<dbReference type="InterPro" id="IPR007630">
    <property type="entry name" value="RNA_pol_sigma70_r4"/>
</dbReference>
<reference evidence="8 9" key="1">
    <citation type="submission" date="2018-08" db="EMBL/GenBank/DDBJ databases">
        <title>A genome reference for cultivated species of the human gut microbiota.</title>
        <authorList>
            <person name="Zou Y."/>
            <person name="Xue W."/>
            <person name="Luo G."/>
        </authorList>
    </citation>
    <scope>NUCLEOTIDE SEQUENCE [LARGE SCALE GENOMIC DNA]</scope>
    <source>
        <strain evidence="8 9">AM07-24</strain>
    </source>
</reference>
<dbReference type="Pfam" id="PF04545">
    <property type="entry name" value="Sigma70_r4"/>
    <property type="match status" value="1"/>
</dbReference>
<dbReference type="InterPro" id="IPR039425">
    <property type="entry name" value="RNA_pol_sigma-70-like"/>
</dbReference>
<keyword evidence="9" id="KW-1185">Reference proteome</keyword>
<accession>A0A415DVW5</accession>
<feature type="domain" description="RNA polymerase sigma-70 region 2" evidence="6">
    <location>
        <begin position="16"/>
        <end position="77"/>
    </location>
</feature>
<dbReference type="PANTHER" id="PTHR43133">
    <property type="entry name" value="RNA POLYMERASE ECF-TYPE SIGMA FACTO"/>
    <property type="match status" value="1"/>
</dbReference>
<feature type="domain" description="RNA polymerase sigma-70 region 4" evidence="7">
    <location>
        <begin position="99"/>
        <end position="147"/>
    </location>
</feature>
<dbReference type="OrthoDB" id="9782703at2"/>